<dbReference type="SMART" id="SM00368">
    <property type="entry name" value="LRR_RI"/>
    <property type="match status" value="6"/>
</dbReference>
<dbReference type="InterPro" id="IPR027038">
    <property type="entry name" value="RanGap"/>
</dbReference>
<feature type="region of interest" description="Disordered" evidence="1">
    <location>
        <begin position="882"/>
        <end position="930"/>
    </location>
</feature>
<dbReference type="Pfam" id="PF13516">
    <property type="entry name" value="LRR_6"/>
    <property type="match status" value="4"/>
</dbReference>
<feature type="compositionally biased region" description="Basic and acidic residues" evidence="1">
    <location>
        <begin position="735"/>
        <end position="745"/>
    </location>
</feature>
<comment type="caution">
    <text evidence="2">The sequence shown here is derived from an EMBL/GenBank/DDBJ whole genome shotgun (WGS) entry which is preliminary data.</text>
</comment>
<gene>
    <name evidence="2" type="ORF">C9374_004006</name>
</gene>
<feature type="compositionally biased region" description="Polar residues" evidence="1">
    <location>
        <begin position="132"/>
        <end position="145"/>
    </location>
</feature>
<dbReference type="GO" id="GO:0031267">
    <property type="term" value="F:small GTPase binding"/>
    <property type="evidence" value="ECO:0007669"/>
    <property type="project" value="TreeGrafter"/>
</dbReference>
<dbReference type="GeneID" id="68096461"/>
<evidence type="ECO:0000313" key="2">
    <source>
        <dbReference type="EMBL" id="KAG2394242.1"/>
    </source>
</evidence>
<evidence type="ECO:0008006" key="4">
    <source>
        <dbReference type="Google" id="ProtNLM"/>
    </source>
</evidence>
<dbReference type="SUPFAM" id="SSF52047">
    <property type="entry name" value="RNI-like"/>
    <property type="match status" value="1"/>
</dbReference>
<organism evidence="2 3">
    <name type="scientific">Naegleria lovaniensis</name>
    <name type="common">Amoeba</name>
    <dbReference type="NCBI Taxonomy" id="51637"/>
    <lineage>
        <taxon>Eukaryota</taxon>
        <taxon>Discoba</taxon>
        <taxon>Heterolobosea</taxon>
        <taxon>Tetramitia</taxon>
        <taxon>Eutetramitia</taxon>
        <taxon>Vahlkampfiidae</taxon>
        <taxon>Naegleria</taxon>
    </lineage>
</organism>
<sequence length="930" mass="103908">MIKRKFFPLSKPSKASPNDDQRKSGLSDTSHTEGKDMGETFKRDLSPGKNSKKKNGQQGFTSLMNLNNQMVEEEVHHPKETPKSKPNHSSTPKKNESLSDLQQLYKESPVILFDSRRNSNNNETPPHDDVSSKNVTDSTTTTRSPPVTIPKLDLTNSLGINNQYLQMTSPRASSSPRNSPRSSLAVQSRSNVSPLVPPLKNLPQPTELSLSRPRTSSPRSGRSSDRKNIIEKIIRQNTLFDQNNTESYEWNSFCFNITSHKSNLKELRLKKCGLKDVEHASPLFKCLMANQVKLKILDLEDNNITKASMSHLSEYLLVASESLQFLSLRKNQITDEGISCLTSSFKGQENIVLSLEEIDLSSNHISDEGLTFLTSFAKYHTPYLATIKCFDNSITNINILRSLINDEDKNYLRNIDLWKNSIQLEGLARFTTIATKITSLNLGCNSLSDKGVIVISKYLSFCKSLKCLDLSGNDITDSGGFHMANALLVNQGLVMLNMSNNNMGEEACVKLLESIKNHATLCNFNLCRNRLSPNSLIDLTRFVSDINAARKKTGYPICKAFMSPLPSILTPRNESSLIMHYSPRFTLSSPRIGVTAPLGMSPSLHQNEQSMEYVPNGEERTPPHIVRNNFLNRASHDMNTCIPQQSNNIILENLHLEASPRSTLNFETTTPIATQSPSSLTAHIIDTTTKSGSTQHLNGNSSSITSPVQLQQPGNTTPMSLTGSNTPQSSALSKNGHELSRASNEKKRKRFKALLLYAPKEVALESNESLDITIKFSGSNLVIRKQKTLLRRRKTLFTLPLASTTLEQNMNQPSIFFLFFNDKKFSIKFATREEEFRDMFNTLSKSLQGVGASSHDNDYSESESSISTRQPSIDVVNWSYRSSPSTPTFTSSESEQQSPKKKNLSLKTIFSKKKTPHKKLPSFEEFSQTP</sequence>
<dbReference type="Proteomes" id="UP000816034">
    <property type="component" value="Unassembled WGS sequence"/>
</dbReference>
<feature type="compositionally biased region" description="Polar residues" evidence="1">
    <location>
        <begin position="60"/>
        <end position="70"/>
    </location>
</feature>
<dbReference type="InterPro" id="IPR001611">
    <property type="entry name" value="Leu-rich_rpt"/>
</dbReference>
<dbReference type="PROSITE" id="PS51450">
    <property type="entry name" value="LRR"/>
    <property type="match status" value="1"/>
</dbReference>
<evidence type="ECO:0000256" key="1">
    <source>
        <dbReference type="SAM" id="MobiDB-lite"/>
    </source>
</evidence>
<dbReference type="SMART" id="SM00367">
    <property type="entry name" value="LRR_CC"/>
    <property type="match status" value="5"/>
</dbReference>
<dbReference type="GO" id="GO:0005829">
    <property type="term" value="C:cytosol"/>
    <property type="evidence" value="ECO:0007669"/>
    <property type="project" value="TreeGrafter"/>
</dbReference>
<dbReference type="GO" id="GO:0005634">
    <property type="term" value="C:nucleus"/>
    <property type="evidence" value="ECO:0007669"/>
    <property type="project" value="TreeGrafter"/>
</dbReference>
<dbReference type="InterPro" id="IPR032675">
    <property type="entry name" value="LRR_dom_sf"/>
</dbReference>
<reference evidence="2 3" key="1">
    <citation type="journal article" date="2018" name="BMC Genomics">
        <title>The genome of Naegleria lovaniensis, the basis for a comparative approach to unravel pathogenicity factors of the human pathogenic amoeba N. fowleri.</title>
        <authorList>
            <person name="Liechti N."/>
            <person name="Schurch N."/>
            <person name="Bruggmann R."/>
            <person name="Wittwer M."/>
        </authorList>
    </citation>
    <scope>NUCLEOTIDE SEQUENCE [LARGE SCALE GENOMIC DNA]</scope>
    <source>
        <strain evidence="2 3">ATCC 30569</strain>
    </source>
</reference>
<dbReference type="PANTHER" id="PTHR24113:SF15">
    <property type="entry name" value="NACHT DOMAIN-CONTAINING PROTEIN"/>
    <property type="match status" value="1"/>
</dbReference>
<feature type="compositionally biased region" description="Polar residues" evidence="1">
    <location>
        <begin position="184"/>
        <end position="193"/>
    </location>
</feature>
<name>A0AA88H960_NAELO</name>
<feature type="compositionally biased region" description="Basic residues" evidence="1">
    <location>
        <begin position="899"/>
        <end position="920"/>
    </location>
</feature>
<dbReference type="GO" id="GO:0006913">
    <property type="term" value="P:nucleocytoplasmic transport"/>
    <property type="evidence" value="ECO:0007669"/>
    <property type="project" value="TreeGrafter"/>
</dbReference>
<feature type="region of interest" description="Disordered" evidence="1">
    <location>
        <begin position="690"/>
        <end position="745"/>
    </location>
</feature>
<protein>
    <recommendedName>
        <fullName evidence="4">Leucine-rich repeat-containing protein</fullName>
    </recommendedName>
</protein>
<dbReference type="Gene3D" id="3.80.10.10">
    <property type="entry name" value="Ribonuclease Inhibitor"/>
    <property type="match status" value="2"/>
</dbReference>
<feature type="compositionally biased region" description="Basic and acidic residues" evidence="1">
    <location>
        <begin position="73"/>
        <end position="83"/>
    </location>
</feature>
<dbReference type="InterPro" id="IPR006553">
    <property type="entry name" value="Leu-rich_rpt_Cys-con_subtyp"/>
</dbReference>
<feature type="region of interest" description="Disordered" evidence="1">
    <location>
        <begin position="115"/>
        <end position="155"/>
    </location>
</feature>
<dbReference type="PANTHER" id="PTHR24113">
    <property type="entry name" value="RAN GTPASE-ACTIVATING PROTEIN 1"/>
    <property type="match status" value="1"/>
</dbReference>
<dbReference type="AlphaFoldDB" id="A0AA88H960"/>
<feature type="region of interest" description="Disordered" evidence="1">
    <location>
        <begin position="1"/>
        <end position="98"/>
    </location>
</feature>
<feature type="compositionally biased region" description="Polar residues" evidence="1">
    <location>
        <begin position="87"/>
        <end position="98"/>
    </location>
</feature>
<dbReference type="GO" id="GO:0005096">
    <property type="term" value="F:GTPase activator activity"/>
    <property type="evidence" value="ECO:0007669"/>
    <property type="project" value="InterPro"/>
</dbReference>
<accession>A0AA88H960</accession>
<feature type="compositionally biased region" description="Low complexity" evidence="1">
    <location>
        <begin position="208"/>
        <end position="221"/>
    </location>
</feature>
<feature type="region of interest" description="Disordered" evidence="1">
    <location>
        <begin position="168"/>
        <end position="228"/>
    </location>
</feature>
<feature type="compositionally biased region" description="Low complexity" evidence="1">
    <location>
        <begin position="882"/>
        <end position="897"/>
    </location>
</feature>
<feature type="compositionally biased region" description="Low complexity" evidence="1">
    <location>
        <begin position="169"/>
        <end position="183"/>
    </location>
</feature>
<dbReference type="GO" id="GO:0048471">
    <property type="term" value="C:perinuclear region of cytoplasm"/>
    <property type="evidence" value="ECO:0007669"/>
    <property type="project" value="TreeGrafter"/>
</dbReference>
<proteinExistence type="predicted"/>
<feature type="compositionally biased region" description="Polar residues" evidence="1">
    <location>
        <begin position="690"/>
        <end position="733"/>
    </location>
</feature>
<evidence type="ECO:0000313" key="3">
    <source>
        <dbReference type="Proteomes" id="UP000816034"/>
    </source>
</evidence>
<dbReference type="RefSeq" id="XP_044556136.1">
    <property type="nucleotide sequence ID" value="XM_044693598.1"/>
</dbReference>
<feature type="compositionally biased region" description="Basic and acidic residues" evidence="1">
    <location>
        <begin position="17"/>
        <end position="46"/>
    </location>
</feature>
<dbReference type="EMBL" id="PYSW02000001">
    <property type="protein sequence ID" value="KAG2394242.1"/>
    <property type="molecule type" value="Genomic_DNA"/>
</dbReference>
<keyword evidence="3" id="KW-1185">Reference proteome</keyword>